<keyword evidence="6" id="KW-0808">Transferase</keyword>
<dbReference type="PROSITE" id="PS50109">
    <property type="entry name" value="HIS_KIN"/>
    <property type="match status" value="1"/>
</dbReference>
<evidence type="ECO:0000256" key="8">
    <source>
        <dbReference type="ARBA" id="ARBA00022741"/>
    </source>
</evidence>
<dbReference type="InterPro" id="IPR003661">
    <property type="entry name" value="HisK_dim/P_dom"/>
</dbReference>
<keyword evidence="5" id="KW-0597">Phosphoprotein</keyword>
<dbReference type="InterPro" id="IPR004358">
    <property type="entry name" value="Sig_transdc_His_kin-like_C"/>
</dbReference>
<feature type="coiled-coil region" evidence="14">
    <location>
        <begin position="485"/>
        <end position="512"/>
    </location>
</feature>
<evidence type="ECO:0000256" key="10">
    <source>
        <dbReference type="ARBA" id="ARBA00022840"/>
    </source>
</evidence>
<evidence type="ECO:0000256" key="9">
    <source>
        <dbReference type="ARBA" id="ARBA00022777"/>
    </source>
</evidence>
<evidence type="ECO:0000256" key="4">
    <source>
        <dbReference type="ARBA" id="ARBA00022475"/>
    </source>
</evidence>
<evidence type="ECO:0000256" key="11">
    <source>
        <dbReference type="ARBA" id="ARBA00022989"/>
    </source>
</evidence>
<keyword evidence="18" id="KW-1185">Reference proteome</keyword>
<accession>A0ABV1I3R9</accession>
<feature type="transmembrane region" description="Helical" evidence="15">
    <location>
        <begin position="309"/>
        <end position="332"/>
    </location>
</feature>
<evidence type="ECO:0000256" key="15">
    <source>
        <dbReference type="SAM" id="Phobius"/>
    </source>
</evidence>
<protein>
    <recommendedName>
        <fullName evidence="3">histidine kinase</fullName>
        <ecNumber evidence="3">2.7.13.3</ecNumber>
    </recommendedName>
</protein>
<name>A0ABV1I3R9_9FIRM</name>
<comment type="subcellular location">
    <subcellularLocation>
        <location evidence="2">Cell membrane</location>
        <topology evidence="2">Multi-pass membrane protein</topology>
    </subcellularLocation>
</comment>
<evidence type="ECO:0000256" key="1">
    <source>
        <dbReference type="ARBA" id="ARBA00000085"/>
    </source>
</evidence>
<dbReference type="PRINTS" id="PR00344">
    <property type="entry name" value="BCTRLSENSOR"/>
</dbReference>
<proteinExistence type="predicted"/>
<evidence type="ECO:0000313" key="18">
    <source>
        <dbReference type="Proteomes" id="UP001470288"/>
    </source>
</evidence>
<evidence type="ECO:0000256" key="5">
    <source>
        <dbReference type="ARBA" id="ARBA00022553"/>
    </source>
</evidence>
<evidence type="ECO:0000256" key="2">
    <source>
        <dbReference type="ARBA" id="ARBA00004651"/>
    </source>
</evidence>
<evidence type="ECO:0000256" key="3">
    <source>
        <dbReference type="ARBA" id="ARBA00012438"/>
    </source>
</evidence>
<dbReference type="Pfam" id="PF02518">
    <property type="entry name" value="HATPase_c"/>
    <property type="match status" value="1"/>
</dbReference>
<keyword evidence="12" id="KW-0902">Two-component regulatory system</keyword>
<feature type="transmembrane region" description="Helical" evidence="15">
    <location>
        <begin position="344"/>
        <end position="362"/>
    </location>
</feature>
<evidence type="ECO:0000256" key="12">
    <source>
        <dbReference type="ARBA" id="ARBA00023012"/>
    </source>
</evidence>
<evidence type="ECO:0000256" key="14">
    <source>
        <dbReference type="SAM" id="Coils"/>
    </source>
</evidence>
<dbReference type="SUPFAM" id="SSF47384">
    <property type="entry name" value="Homodimeric domain of signal transducing histidine kinase"/>
    <property type="match status" value="1"/>
</dbReference>
<evidence type="ECO:0000256" key="6">
    <source>
        <dbReference type="ARBA" id="ARBA00022679"/>
    </source>
</evidence>
<comment type="catalytic activity">
    <reaction evidence="1">
        <text>ATP + protein L-histidine = ADP + protein N-phospho-L-histidine.</text>
        <dbReference type="EC" id="2.7.13.3"/>
    </reaction>
</comment>
<feature type="domain" description="Histidine kinase" evidence="16">
    <location>
        <begin position="456"/>
        <end position="670"/>
    </location>
</feature>
<keyword evidence="14" id="KW-0175">Coiled coil</keyword>
<organism evidence="17 18">
    <name type="scientific">Hominiventricola aquisgranensis</name>
    <dbReference type="NCBI Taxonomy" id="3133164"/>
    <lineage>
        <taxon>Bacteria</taxon>
        <taxon>Bacillati</taxon>
        <taxon>Bacillota</taxon>
        <taxon>Clostridia</taxon>
        <taxon>Lachnospirales</taxon>
        <taxon>Lachnospiraceae</taxon>
        <taxon>Hominiventricola</taxon>
    </lineage>
</organism>
<feature type="transmembrane region" description="Helical" evidence="15">
    <location>
        <begin position="374"/>
        <end position="392"/>
    </location>
</feature>
<dbReference type="Gene3D" id="3.30.565.10">
    <property type="entry name" value="Histidine kinase-like ATPase, C-terminal domain"/>
    <property type="match status" value="1"/>
</dbReference>
<keyword evidence="11 15" id="KW-1133">Transmembrane helix</keyword>
<dbReference type="SUPFAM" id="SSF55874">
    <property type="entry name" value="ATPase domain of HSP90 chaperone/DNA topoisomerase II/histidine kinase"/>
    <property type="match status" value="1"/>
</dbReference>
<dbReference type="InterPro" id="IPR036890">
    <property type="entry name" value="HATPase_C_sf"/>
</dbReference>
<keyword evidence="4" id="KW-1003">Cell membrane</keyword>
<keyword evidence="10" id="KW-0067">ATP-binding</keyword>
<dbReference type="InterPro" id="IPR036097">
    <property type="entry name" value="HisK_dim/P_sf"/>
</dbReference>
<reference evidence="17 18" key="1">
    <citation type="submission" date="2024-03" db="EMBL/GenBank/DDBJ databases">
        <title>Human intestinal bacterial collection.</title>
        <authorList>
            <person name="Pauvert C."/>
            <person name="Hitch T.C.A."/>
            <person name="Clavel T."/>
        </authorList>
    </citation>
    <scope>NUCLEOTIDE SEQUENCE [LARGE SCALE GENOMIC DNA]</scope>
    <source>
        <strain evidence="17 18">CLA-AA-H78B</strain>
    </source>
</reference>
<sequence length="674" mass="75619">MKKKRLGSIVLMIAVAVAVIAGWILASGYFTVKNAGYTMETMEDVLEGKTYLQSREYQQTAAQSMQGVLEAAARSSRLEKDGAYDPDRIIRIQDYVEDGTIYDDMPESEKGNGLCYRLGDLYQWSLKGAIVSNKVLNEAYKPLFFGSIQEYANQYDEEYNVLVKQIEDSLEKLQQDVTAYQQDQKNWAMESTNVRYALYDMGDGQIYTNAGTLRGVDAPQDQLADFFTSCETYYIYDSRTGEIREANVGGMFTNMNVNSLLDQDEAHLSGEYQFYVAIDTTFPVTDSLSAGAVNYTEAQMTLQPLVKPMIFAGAALLFLLILVIVRIIMSVMSLADVMMESAPMAIRIIVFFLAYELIQVVLHKIFGDSRSIEILIIVGKAAVLAALLWESLQRQKLLDGVRAIADGNGETTIDTEHLTRGNRQMAEAINDLGEGLKNALQEQVKSEQMKADLITNVSHDLKTPLTSIINYVDLMKREQIDNPKVHEYLEVLDQKSQRLKQLTNDLVEASRASSGNVALNMEKLDLREFLMQTSGEFEEKFAARGLHLMTNCPPHPLFIMADGRRLWRIIENLYRNVEKYAMPNTRVYLNVVTDGSSVAVSMKNISEQPLNISAEELTERFTRGDESRTTEGSGLGLSIAKDLTELQGGKFEIYLDGDLFKVTITFPCVTETEA</sequence>
<dbReference type="SMART" id="SM00388">
    <property type="entry name" value="HisKA"/>
    <property type="match status" value="1"/>
</dbReference>
<dbReference type="Pfam" id="PF00512">
    <property type="entry name" value="HisKA"/>
    <property type="match status" value="1"/>
</dbReference>
<dbReference type="EC" id="2.7.13.3" evidence="3"/>
<evidence type="ECO:0000259" key="16">
    <source>
        <dbReference type="PROSITE" id="PS50109"/>
    </source>
</evidence>
<keyword evidence="7 15" id="KW-0812">Transmembrane</keyword>
<feature type="coiled-coil region" evidence="14">
    <location>
        <begin position="152"/>
        <end position="190"/>
    </location>
</feature>
<dbReference type="GO" id="GO:0016301">
    <property type="term" value="F:kinase activity"/>
    <property type="evidence" value="ECO:0007669"/>
    <property type="project" value="UniProtKB-KW"/>
</dbReference>
<dbReference type="RefSeq" id="WP_349144990.1">
    <property type="nucleotide sequence ID" value="NZ_JBBMFC010000030.1"/>
</dbReference>
<evidence type="ECO:0000256" key="7">
    <source>
        <dbReference type="ARBA" id="ARBA00022692"/>
    </source>
</evidence>
<keyword evidence="9 17" id="KW-0418">Kinase</keyword>
<evidence type="ECO:0000256" key="13">
    <source>
        <dbReference type="ARBA" id="ARBA00023136"/>
    </source>
</evidence>
<comment type="caution">
    <text evidence="17">The sequence shown here is derived from an EMBL/GenBank/DDBJ whole genome shotgun (WGS) entry which is preliminary data.</text>
</comment>
<dbReference type="SMART" id="SM00387">
    <property type="entry name" value="HATPase_c"/>
    <property type="match status" value="1"/>
</dbReference>
<dbReference type="PANTHER" id="PTHR45528">
    <property type="entry name" value="SENSOR HISTIDINE KINASE CPXA"/>
    <property type="match status" value="1"/>
</dbReference>
<dbReference type="InterPro" id="IPR005467">
    <property type="entry name" value="His_kinase_dom"/>
</dbReference>
<keyword evidence="8" id="KW-0547">Nucleotide-binding</keyword>
<dbReference type="InterPro" id="IPR050398">
    <property type="entry name" value="HssS/ArlS-like"/>
</dbReference>
<dbReference type="Proteomes" id="UP001470288">
    <property type="component" value="Unassembled WGS sequence"/>
</dbReference>
<dbReference type="PANTHER" id="PTHR45528:SF1">
    <property type="entry name" value="SENSOR HISTIDINE KINASE CPXA"/>
    <property type="match status" value="1"/>
</dbReference>
<gene>
    <name evidence="17" type="ORF">WMO62_13565</name>
</gene>
<keyword evidence="13 15" id="KW-0472">Membrane</keyword>
<dbReference type="Gene3D" id="1.10.287.130">
    <property type="match status" value="1"/>
</dbReference>
<dbReference type="CDD" id="cd00082">
    <property type="entry name" value="HisKA"/>
    <property type="match status" value="1"/>
</dbReference>
<feature type="transmembrane region" description="Helical" evidence="15">
    <location>
        <begin position="6"/>
        <end position="32"/>
    </location>
</feature>
<dbReference type="EMBL" id="JBBMFC010000030">
    <property type="protein sequence ID" value="MEQ2579837.1"/>
    <property type="molecule type" value="Genomic_DNA"/>
</dbReference>
<dbReference type="InterPro" id="IPR003594">
    <property type="entry name" value="HATPase_dom"/>
</dbReference>
<evidence type="ECO:0000313" key="17">
    <source>
        <dbReference type="EMBL" id="MEQ2579837.1"/>
    </source>
</evidence>